<comment type="subcellular location">
    <subcellularLocation>
        <location evidence="1">Membrane</location>
        <topology evidence="1">Multi-pass membrane protein</topology>
    </subcellularLocation>
</comment>
<dbReference type="InterPro" id="IPR051832">
    <property type="entry name" value="mTOR-Rac_regulators"/>
</dbReference>
<name>A0A6L2Q9N7_COPFO</name>
<dbReference type="SUPFAM" id="SSF46785">
    <property type="entry name" value="Winged helix' DNA-binding domain"/>
    <property type="match status" value="1"/>
</dbReference>
<dbReference type="InterPro" id="IPR036388">
    <property type="entry name" value="WH-like_DNA-bd_sf"/>
</dbReference>
<keyword evidence="3 5" id="KW-1133">Transmembrane helix</keyword>
<gene>
    <name evidence="7" type="ORF">Cfor_03547</name>
</gene>
<dbReference type="GO" id="GO:0055085">
    <property type="term" value="P:transmembrane transport"/>
    <property type="evidence" value="ECO:0007669"/>
    <property type="project" value="InterPro"/>
</dbReference>
<evidence type="ECO:0000256" key="3">
    <source>
        <dbReference type="ARBA" id="ARBA00022989"/>
    </source>
</evidence>
<organism evidence="7 8">
    <name type="scientific">Coptotermes formosanus</name>
    <name type="common">Formosan subterranean termite</name>
    <dbReference type="NCBI Taxonomy" id="36987"/>
    <lineage>
        <taxon>Eukaryota</taxon>
        <taxon>Metazoa</taxon>
        <taxon>Ecdysozoa</taxon>
        <taxon>Arthropoda</taxon>
        <taxon>Hexapoda</taxon>
        <taxon>Insecta</taxon>
        <taxon>Pterygota</taxon>
        <taxon>Neoptera</taxon>
        <taxon>Polyneoptera</taxon>
        <taxon>Dictyoptera</taxon>
        <taxon>Blattodea</taxon>
        <taxon>Blattoidea</taxon>
        <taxon>Termitoidae</taxon>
        <taxon>Rhinotermitidae</taxon>
        <taxon>Coptotermes</taxon>
    </lineage>
</organism>
<accession>A0A6L2Q9N7</accession>
<dbReference type="PROSITE" id="PS50186">
    <property type="entry name" value="DEP"/>
    <property type="match status" value="1"/>
</dbReference>
<feature type="transmembrane region" description="Helical" evidence="5">
    <location>
        <begin position="521"/>
        <end position="541"/>
    </location>
</feature>
<feature type="transmembrane region" description="Helical" evidence="5">
    <location>
        <begin position="418"/>
        <end position="438"/>
    </location>
</feature>
<dbReference type="Pfam" id="PF03547">
    <property type="entry name" value="Mem_trans"/>
    <property type="match status" value="1"/>
</dbReference>
<dbReference type="PANTHER" id="PTHR22829:SF5">
    <property type="entry name" value="INTEGRAL MEMBRANE PROTEIN GPR155"/>
    <property type="match status" value="1"/>
</dbReference>
<evidence type="ECO:0000256" key="4">
    <source>
        <dbReference type="ARBA" id="ARBA00023136"/>
    </source>
</evidence>
<reference evidence="8" key="1">
    <citation type="submission" date="2020-01" db="EMBL/GenBank/DDBJ databases">
        <title>Draft genome sequence of the Termite Coptotermes fromosanus.</title>
        <authorList>
            <person name="Itakura S."/>
            <person name="Yosikawa Y."/>
            <person name="Umezawa K."/>
        </authorList>
    </citation>
    <scope>NUCLEOTIDE SEQUENCE [LARGE SCALE GENOMIC DNA]</scope>
</reference>
<dbReference type="PANTHER" id="PTHR22829">
    <property type="entry name" value="DEP DOMAIN PROTEIN"/>
    <property type="match status" value="1"/>
</dbReference>
<feature type="transmembrane region" description="Helical" evidence="5">
    <location>
        <begin position="683"/>
        <end position="705"/>
    </location>
</feature>
<dbReference type="GO" id="GO:0016020">
    <property type="term" value="C:membrane"/>
    <property type="evidence" value="ECO:0007669"/>
    <property type="project" value="UniProtKB-SubCell"/>
</dbReference>
<evidence type="ECO:0000313" key="7">
    <source>
        <dbReference type="EMBL" id="GFG40322.1"/>
    </source>
</evidence>
<evidence type="ECO:0000256" key="1">
    <source>
        <dbReference type="ARBA" id="ARBA00004141"/>
    </source>
</evidence>
<feature type="transmembrane region" description="Helical" evidence="5">
    <location>
        <begin position="250"/>
        <end position="269"/>
    </location>
</feature>
<dbReference type="OrthoDB" id="2133778at2759"/>
<feature type="transmembrane region" description="Helical" evidence="5">
    <location>
        <begin position="64"/>
        <end position="82"/>
    </location>
</feature>
<protein>
    <recommendedName>
        <fullName evidence="6">DEP domain-containing protein</fullName>
    </recommendedName>
</protein>
<evidence type="ECO:0000256" key="2">
    <source>
        <dbReference type="ARBA" id="ARBA00022692"/>
    </source>
</evidence>
<dbReference type="InParanoid" id="A0A6L2Q9N7"/>
<feature type="transmembrane region" description="Helical" evidence="5">
    <location>
        <begin position="186"/>
        <end position="209"/>
    </location>
</feature>
<dbReference type="GO" id="GO:0030514">
    <property type="term" value="P:negative regulation of BMP signaling pathway"/>
    <property type="evidence" value="ECO:0007669"/>
    <property type="project" value="TreeGrafter"/>
</dbReference>
<evidence type="ECO:0000256" key="5">
    <source>
        <dbReference type="SAM" id="Phobius"/>
    </source>
</evidence>
<dbReference type="AlphaFoldDB" id="A0A6L2Q9N7"/>
<dbReference type="EMBL" id="BLKM01001775">
    <property type="protein sequence ID" value="GFG40322.1"/>
    <property type="molecule type" value="Genomic_DNA"/>
</dbReference>
<feature type="transmembrane region" description="Helical" evidence="5">
    <location>
        <begin position="561"/>
        <end position="581"/>
    </location>
</feature>
<dbReference type="Gene3D" id="1.10.10.10">
    <property type="entry name" value="Winged helix-like DNA-binding domain superfamily/Winged helix DNA-binding domain"/>
    <property type="match status" value="1"/>
</dbReference>
<comment type="caution">
    <text evidence="7">The sequence shown here is derived from an EMBL/GenBank/DDBJ whole genome shotgun (WGS) entry which is preliminary data.</text>
</comment>
<feature type="transmembrane region" description="Helical" evidence="5">
    <location>
        <begin position="483"/>
        <end position="509"/>
    </location>
</feature>
<dbReference type="Proteomes" id="UP000502823">
    <property type="component" value="Unassembled WGS sequence"/>
</dbReference>
<dbReference type="Gene3D" id="1.20.1070.10">
    <property type="entry name" value="Rhodopsin 7-helix transmembrane proteins"/>
    <property type="match status" value="1"/>
</dbReference>
<dbReference type="SMART" id="SM00049">
    <property type="entry name" value="DEP"/>
    <property type="match status" value="1"/>
</dbReference>
<evidence type="ECO:0000259" key="6">
    <source>
        <dbReference type="PROSITE" id="PS50186"/>
    </source>
</evidence>
<keyword evidence="2 5" id="KW-0812">Transmembrane</keyword>
<feature type="transmembrane region" description="Helical" evidence="5">
    <location>
        <begin position="275"/>
        <end position="298"/>
    </location>
</feature>
<proteinExistence type="predicted"/>
<evidence type="ECO:0000313" key="8">
    <source>
        <dbReference type="Proteomes" id="UP000502823"/>
    </source>
</evidence>
<feature type="transmembrane region" description="Helical" evidence="5">
    <location>
        <begin position="376"/>
        <end position="398"/>
    </location>
</feature>
<dbReference type="InterPro" id="IPR000591">
    <property type="entry name" value="DEP_dom"/>
</dbReference>
<keyword evidence="8" id="KW-1185">Reference proteome</keyword>
<sequence>MGQLTMRVTRPFHSFSKTAPQQYKHLKTVVYKQYQSCCIMDSITLHPINAADSQPAGDITMDNLYPALLECFAVILCGYVAGRMNLISQADTKGLNTFVGSFSLPALIFISLAELDLSSVNWMFLLSVLVAKAVVFLVVVAVTFLVSRPINTGRAGLFAIFCTQSNDFAIGYPIVVALYRKTHPEYASYLYLMAPISLVILNPFGLILMELSRHGNSAINQPGNHESIGGTELSSRNSKLQAVGAVAKSIMLNPIVLMTALGVVGNLVFNHKLPVALSGILKVLGSAFSATALFLLGIRMVGKVHTLQGAALVVPGILIAMKLLVLPLVIHEVVSLFHPGTNASETLDLSTYGFLYGVFPAAPGVFVFATQYSLDVDLIASSMVACTFISAPLMFISAKMISINNLKPSDYLQELDSFAFDVSIAGIVACIWMLVIFICSKKYKRVPHRITFCLVVSQLIGCVGHILWSVLDQTQAFTLYLQFAIYAVGVYSSRLWTAFLAIALLFLQCRSLCFVLKLQPIFIVLGWGGPLVVVTALMLLVHPDIIAEKRNPNFQYGEVQAAVAVFILVICFIVTIGCLVLHQRYQRRYARYLLLVQDVSSREIASDQQQVVDIEEIVSDRGRAFRSLREEGDASNPGDICPTRFGCPSSQRDQCQNMVKRYHIQEAMEEEQDGHDHQTLRHIVLLILLACSMFVGMALSVWTLVMEDMSGIYVELAFLDASLNFGQSLIVFAVFGLDPKCLMQPLVKRWRCLLYGAAELKLPAWEELGFETKHVCDQFATHHLEKCRHDIASDRRWRLKHYKESFLGSALVDWLLGVGLARDRIQASQYAIHLLEGRVIRHVENLHHFHDQAMLYTFTAVEDTN</sequence>
<dbReference type="InterPro" id="IPR036390">
    <property type="entry name" value="WH_DNA-bd_sf"/>
</dbReference>
<keyword evidence="4 5" id="KW-0472">Membrane</keyword>
<feature type="transmembrane region" description="Helical" evidence="5">
    <location>
        <begin position="124"/>
        <end position="146"/>
    </location>
</feature>
<feature type="transmembrane region" description="Helical" evidence="5">
    <location>
        <begin position="158"/>
        <end position="180"/>
    </location>
</feature>
<feature type="transmembrane region" description="Helical" evidence="5">
    <location>
        <begin position="450"/>
        <end position="471"/>
    </location>
</feature>
<feature type="transmembrane region" description="Helical" evidence="5">
    <location>
        <begin position="350"/>
        <end position="369"/>
    </location>
</feature>
<feature type="transmembrane region" description="Helical" evidence="5">
    <location>
        <begin position="310"/>
        <end position="330"/>
    </location>
</feature>
<dbReference type="GO" id="GO:0035556">
    <property type="term" value="P:intracellular signal transduction"/>
    <property type="evidence" value="ECO:0007669"/>
    <property type="project" value="InterPro"/>
</dbReference>
<dbReference type="FunCoup" id="A0A6L2Q9N7">
    <property type="interactions" value="297"/>
</dbReference>
<feature type="transmembrane region" description="Helical" evidence="5">
    <location>
        <begin position="94"/>
        <end position="112"/>
    </location>
</feature>
<dbReference type="Pfam" id="PF00610">
    <property type="entry name" value="DEP"/>
    <property type="match status" value="1"/>
</dbReference>
<dbReference type="InterPro" id="IPR004776">
    <property type="entry name" value="Mem_transp_PIN-like"/>
</dbReference>
<feature type="domain" description="DEP" evidence="6">
    <location>
        <begin position="785"/>
        <end position="860"/>
    </location>
</feature>